<evidence type="ECO:0000256" key="1">
    <source>
        <dbReference type="SAM" id="MobiDB-lite"/>
    </source>
</evidence>
<keyword evidence="3" id="KW-1185">Reference proteome</keyword>
<evidence type="ECO:0000313" key="3">
    <source>
        <dbReference type="Proteomes" id="UP000078113"/>
    </source>
</evidence>
<accession>A0A8X7NDR4</accession>
<reference evidence="2" key="2">
    <citation type="journal article" date="2019" name="IMA Fungus">
        <title>Genome sequencing and comparison of five Tilletia species to identify candidate genes for the detection of regulated species infecting wheat.</title>
        <authorList>
            <person name="Nguyen H.D.T."/>
            <person name="Sultana T."/>
            <person name="Kesanakurti P."/>
            <person name="Hambleton S."/>
        </authorList>
    </citation>
    <scope>NUCLEOTIDE SEQUENCE</scope>
    <source>
        <strain evidence="2">DAOMC 236422</strain>
    </source>
</reference>
<protein>
    <submittedName>
        <fullName evidence="2">Uncharacterized protein</fullName>
    </submittedName>
</protein>
<reference evidence="2" key="1">
    <citation type="submission" date="2016-04" db="EMBL/GenBank/DDBJ databases">
        <authorList>
            <person name="Nguyen H.D."/>
            <person name="Samba Siva P."/>
            <person name="Cullis J."/>
            <person name="Levesque C.A."/>
            <person name="Hambleton S."/>
        </authorList>
    </citation>
    <scope>NUCLEOTIDE SEQUENCE</scope>
    <source>
        <strain evidence="2">DAOMC 236422</strain>
    </source>
</reference>
<comment type="caution">
    <text evidence="2">The sequence shown here is derived from an EMBL/GenBank/DDBJ whole genome shotgun (WGS) entry which is preliminary data.</text>
</comment>
<feature type="region of interest" description="Disordered" evidence="1">
    <location>
        <begin position="70"/>
        <end position="159"/>
    </location>
</feature>
<name>A0A8X7NDR4_9BASI</name>
<proteinExistence type="predicted"/>
<evidence type="ECO:0000313" key="2">
    <source>
        <dbReference type="EMBL" id="KAE8270160.1"/>
    </source>
</evidence>
<dbReference type="AlphaFoldDB" id="A0A8X7NDR4"/>
<organism evidence="2 3">
    <name type="scientific">Tilletia walkeri</name>
    <dbReference type="NCBI Taxonomy" id="117179"/>
    <lineage>
        <taxon>Eukaryota</taxon>
        <taxon>Fungi</taxon>
        <taxon>Dikarya</taxon>
        <taxon>Basidiomycota</taxon>
        <taxon>Ustilaginomycotina</taxon>
        <taxon>Exobasidiomycetes</taxon>
        <taxon>Tilletiales</taxon>
        <taxon>Tilletiaceae</taxon>
        <taxon>Tilletia</taxon>
    </lineage>
</organism>
<gene>
    <name evidence="2" type="ORF">A4X09_0g2172</name>
</gene>
<sequence length="159" mass="17013">MSSQDSFPLPAGHTANDQQHELQTVAEPTTPHNDDLVHEIRTATSQIADQLSAHLSARLDGINLRLGDVERQYRLQPSPNASPSPSPRSLPSATDNIPAAAPLLSRSAQDNPNEAPPAFVNLQRGSQRVRQDAIIPPHMTRTAAALANPVHAPPSRPAS</sequence>
<dbReference type="EMBL" id="LWDG02000061">
    <property type="protein sequence ID" value="KAE8270160.1"/>
    <property type="molecule type" value="Genomic_DNA"/>
</dbReference>
<feature type="region of interest" description="Disordered" evidence="1">
    <location>
        <begin position="1"/>
        <end position="36"/>
    </location>
</feature>
<dbReference type="Proteomes" id="UP000078113">
    <property type="component" value="Unassembled WGS sequence"/>
</dbReference>